<dbReference type="Proteomes" id="UP001500975">
    <property type="component" value="Unassembled WGS sequence"/>
</dbReference>
<gene>
    <name evidence="1" type="ORF">GCM10023165_27550</name>
</gene>
<evidence type="ECO:0000313" key="2">
    <source>
        <dbReference type="Proteomes" id="UP001500975"/>
    </source>
</evidence>
<reference evidence="2" key="1">
    <citation type="journal article" date="2019" name="Int. J. Syst. Evol. Microbiol.">
        <title>The Global Catalogue of Microorganisms (GCM) 10K type strain sequencing project: providing services to taxonomists for standard genome sequencing and annotation.</title>
        <authorList>
            <consortium name="The Broad Institute Genomics Platform"/>
            <consortium name="The Broad Institute Genome Sequencing Center for Infectious Disease"/>
            <person name="Wu L."/>
            <person name="Ma J."/>
        </authorList>
    </citation>
    <scope>NUCLEOTIDE SEQUENCE [LARGE SCALE GENOMIC DNA]</scope>
    <source>
        <strain evidence="2">JCM 17804</strain>
    </source>
</reference>
<evidence type="ECO:0000313" key="1">
    <source>
        <dbReference type="EMBL" id="GAA4344421.1"/>
    </source>
</evidence>
<dbReference type="EMBL" id="BAABGJ010000027">
    <property type="protein sequence ID" value="GAA4344421.1"/>
    <property type="molecule type" value="Genomic_DNA"/>
</dbReference>
<name>A0ABP8HTZ6_9BURK</name>
<comment type="caution">
    <text evidence="1">The sequence shown here is derived from an EMBL/GenBank/DDBJ whole genome shotgun (WGS) entry which is preliminary data.</text>
</comment>
<dbReference type="RefSeq" id="WP_345538529.1">
    <property type="nucleotide sequence ID" value="NZ_BAABGJ010000027.1"/>
</dbReference>
<accession>A0ABP8HTZ6</accession>
<protein>
    <submittedName>
        <fullName evidence="1">Uncharacterized protein</fullName>
    </submittedName>
</protein>
<keyword evidence="2" id="KW-1185">Reference proteome</keyword>
<organism evidence="1 2">
    <name type="scientific">Variovorax defluvii</name>
    <dbReference type="NCBI Taxonomy" id="913761"/>
    <lineage>
        <taxon>Bacteria</taxon>
        <taxon>Pseudomonadati</taxon>
        <taxon>Pseudomonadota</taxon>
        <taxon>Betaproteobacteria</taxon>
        <taxon>Burkholderiales</taxon>
        <taxon>Comamonadaceae</taxon>
        <taxon>Variovorax</taxon>
    </lineage>
</organism>
<sequence length="464" mass="50810">MQFIGNRTFTRMPHTKGQFITTEKFDIDPAGQDLNVLTGKPARRITKTNEHGQQVKVTKPEVEDIEIKLNATEFQEAVMERMVGAAEFAAQIGTRTGDDDTIYHPLIGRNDSGQAKCAGHFALIPKQVGLRMLTDDGPVHIIHHKPPIHVYNGKELVCFVDETYVAEPIYRRDKNQAEAAAYAVMDPQQQFNSWKAELPHKELLAEKFPYMKFTDSVDGVPRRFDGVYVIPNGNEEEPCIDKIPRRSPSEVAEDTKKWICKNKLSTIVIGLIISTFTGLVAGSIVKYAPQPQSPGAPTVPEIDTPGFIAEISSFDTRCLNVSAAEQLDDSFVSSILNFARNIGVKYPGLWQHTSKGFSAEFSCPNVSNAISNLTLADWQNLASTLHASFEDQFAVLLQKLPPPAASAALALVSSPLTLACLAGLVVVGATPEMLALALTAMAFRDQPMVGMLALAVLHVLNELV</sequence>
<proteinExistence type="predicted"/>